<dbReference type="GO" id="GO:0008270">
    <property type="term" value="F:zinc ion binding"/>
    <property type="evidence" value="ECO:0007669"/>
    <property type="project" value="InterPro"/>
</dbReference>
<dbReference type="PROSITE" id="PS50048">
    <property type="entry name" value="ZN2_CY6_FUNGAL_2"/>
    <property type="match status" value="1"/>
</dbReference>
<evidence type="ECO:0000313" key="10">
    <source>
        <dbReference type="Proteomes" id="UP000240883"/>
    </source>
</evidence>
<organism evidence="9 10">
    <name type="scientific">Corynespora cassiicola Philippines</name>
    <dbReference type="NCBI Taxonomy" id="1448308"/>
    <lineage>
        <taxon>Eukaryota</taxon>
        <taxon>Fungi</taxon>
        <taxon>Dikarya</taxon>
        <taxon>Ascomycota</taxon>
        <taxon>Pezizomycotina</taxon>
        <taxon>Dothideomycetes</taxon>
        <taxon>Pleosporomycetidae</taxon>
        <taxon>Pleosporales</taxon>
        <taxon>Corynesporascaceae</taxon>
        <taxon>Corynespora</taxon>
    </lineage>
</organism>
<dbReference type="CDD" id="cd12148">
    <property type="entry name" value="fungal_TF_MHR"/>
    <property type="match status" value="1"/>
</dbReference>
<accession>A0A2T2P808</accession>
<dbReference type="Gene3D" id="4.10.240.10">
    <property type="entry name" value="Zn(2)-C6 fungal-type DNA-binding domain"/>
    <property type="match status" value="1"/>
</dbReference>
<dbReference type="PANTHER" id="PTHR31313">
    <property type="entry name" value="TY1 ENHANCER ACTIVATOR"/>
    <property type="match status" value="1"/>
</dbReference>
<keyword evidence="10" id="KW-1185">Reference proteome</keyword>
<dbReference type="AlphaFoldDB" id="A0A2T2P808"/>
<dbReference type="InterPro" id="IPR051615">
    <property type="entry name" value="Transcr_Regulatory_Elem"/>
</dbReference>
<keyword evidence="2" id="KW-0479">Metal-binding</keyword>
<evidence type="ECO:0000256" key="2">
    <source>
        <dbReference type="ARBA" id="ARBA00022723"/>
    </source>
</evidence>
<evidence type="ECO:0000256" key="7">
    <source>
        <dbReference type="ARBA" id="ARBA00023242"/>
    </source>
</evidence>
<dbReference type="SMART" id="SM00906">
    <property type="entry name" value="Fungal_trans"/>
    <property type="match status" value="1"/>
</dbReference>
<reference evidence="9 10" key="1">
    <citation type="journal article" date="2018" name="Front. Microbiol.">
        <title>Genome-Wide Analysis of Corynespora cassiicola Leaf Fall Disease Putative Effectors.</title>
        <authorList>
            <person name="Lopez D."/>
            <person name="Ribeiro S."/>
            <person name="Label P."/>
            <person name="Fumanal B."/>
            <person name="Venisse J.S."/>
            <person name="Kohler A."/>
            <person name="de Oliveira R.R."/>
            <person name="Labutti K."/>
            <person name="Lipzen A."/>
            <person name="Lail K."/>
            <person name="Bauer D."/>
            <person name="Ohm R.A."/>
            <person name="Barry K.W."/>
            <person name="Spatafora J."/>
            <person name="Grigoriev I.V."/>
            <person name="Martin F.M."/>
            <person name="Pujade-Renaud V."/>
        </authorList>
    </citation>
    <scope>NUCLEOTIDE SEQUENCE [LARGE SCALE GENOMIC DNA]</scope>
    <source>
        <strain evidence="9 10">Philippines</strain>
    </source>
</reference>
<sequence>MPNTISSRNVRRRVSLACNSCRIKRTKCDGHELQCSACSYRGTQCEYTQEESKRKRPSNAYVLALEERVRTLERMLSRANSPQTFEQDDSCSDNARNYESDDLAQNSCPLPVNENMSQHLEESDPIDELTDALGCFTLGDTGELRFFGASSNFSIVPNHSLRVASSIDARLRGIAAAQSMQDFFEPNEELRDELLALFWRWQNSWQYLVAREAFVMDLYVHATGQYCTPLLLTAILAYASRYSSRPELRADPADPNTAGEVLANQARTMLHQEYEAPTTSTVQAAALLGLYWASVDREGLGFMYIGMATRMAMNLGLHLDCTPFASKGIISEEEVEVRKIAFWGIYVLDKLYCLGMGRPASIQEFNITTPKPKAEDLPFSLPGQEKVETHQPWPTSQITDNAMQMCEIFIITSEVMDQIYAQKPTWSEKERNDRVNRTQLSLVKWFDSLSKTLKISESSLQPSPPFVYQLHLQYHVSFILLHRPFLKDLNGGRTGSTYDVTGGEVHSRSCQVAAAKISNIFRIYRKNFGNRYIPISAVHPAFTASIIHLLHLKMADTAEHPKTLRLLQHCVTSLFEMNLNWDWANRSIRAIQSLANKWRLDVWNILEGNIDDEYRQQYMRYVNSCSILEPDALKGYVSEVERDQPSQGLDMIFESWMLESNPSYSVFNFYPG</sequence>
<dbReference type="STRING" id="1448308.A0A2T2P808"/>
<comment type="subcellular location">
    <subcellularLocation>
        <location evidence="1">Nucleus</location>
    </subcellularLocation>
</comment>
<dbReference type="InterPro" id="IPR007219">
    <property type="entry name" value="XnlR_reg_dom"/>
</dbReference>
<evidence type="ECO:0000256" key="3">
    <source>
        <dbReference type="ARBA" id="ARBA00022833"/>
    </source>
</evidence>
<protein>
    <recommendedName>
        <fullName evidence="8">Zn(2)-C6 fungal-type domain-containing protein</fullName>
    </recommendedName>
</protein>
<feature type="domain" description="Zn(2)-C6 fungal-type" evidence="8">
    <location>
        <begin position="17"/>
        <end position="47"/>
    </location>
</feature>
<dbReference type="Proteomes" id="UP000240883">
    <property type="component" value="Unassembled WGS sequence"/>
</dbReference>
<keyword evidence="6" id="KW-0804">Transcription</keyword>
<keyword evidence="5" id="KW-0238">DNA-binding</keyword>
<dbReference type="SUPFAM" id="SSF57701">
    <property type="entry name" value="Zn2/Cys6 DNA-binding domain"/>
    <property type="match status" value="1"/>
</dbReference>
<dbReference type="GO" id="GO:0005634">
    <property type="term" value="C:nucleus"/>
    <property type="evidence" value="ECO:0007669"/>
    <property type="project" value="UniProtKB-SubCell"/>
</dbReference>
<evidence type="ECO:0000256" key="5">
    <source>
        <dbReference type="ARBA" id="ARBA00023125"/>
    </source>
</evidence>
<proteinExistence type="predicted"/>
<keyword evidence="4" id="KW-0805">Transcription regulation</keyword>
<dbReference type="OrthoDB" id="2154091at2759"/>
<dbReference type="GO" id="GO:0000981">
    <property type="term" value="F:DNA-binding transcription factor activity, RNA polymerase II-specific"/>
    <property type="evidence" value="ECO:0007669"/>
    <property type="project" value="InterPro"/>
</dbReference>
<name>A0A2T2P808_CORCC</name>
<evidence type="ECO:0000259" key="8">
    <source>
        <dbReference type="PROSITE" id="PS50048"/>
    </source>
</evidence>
<evidence type="ECO:0000313" key="9">
    <source>
        <dbReference type="EMBL" id="PSN73807.1"/>
    </source>
</evidence>
<dbReference type="GO" id="GO:0003677">
    <property type="term" value="F:DNA binding"/>
    <property type="evidence" value="ECO:0007669"/>
    <property type="project" value="UniProtKB-KW"/>
</dbReference>
<keyword evidence="7" id="KW-0539">Nucleus</keyword>
<dbReference type="Pfam" id="PF04082">
    <property type="entry name" value="Fungal_trans"/>
    <property type="match status" value="1"/>
</dbReference>
<dbReference type="EMBL" id="KZ678128">
    <property type="protein sequence ID" value="PSN73807.1"/>
    <property type="molecule type" value="Genomic_DNA"/>
</dbReference>
<dbReference type="PANTHER" id="PTHR31313:SF81">
    <property type="entry name" value="TY1 ENHANCER ACTIVATOR"/>
    <property type="match status" value="1"/>
</dbReference>
<dbReference type="InterPro" id="IPR036864">
    <property type="entry name" value="Zn2-C6_fun-type_DNA-bd_sf"/>
</dbReference>
<keyword evidence="3" id="KW-0862">Zinc</keyword>
<gene>
    <name evidence="9" type="ORF">BS50DRAFT_670335</name>
</gene>
<dbReference type="SMART" id="SM00066">
    <property type="entry name" value="GAL4"/>
    <property type="match status" value="1"/>
</dbReference>
<dbReference type="PROSITE" id="PS00463">
    <property type="entry name" value="ZN2_CY6_FUNGAL_1"/>
    <property type="match status" value="1"/>
</dbReference>
<dbReference type="CDD" id="cd00067">
    <property type="entry name" value="GAL4"/>
    <property type="match status" value="1"/>
</dbReference>
<evidence type="ECO:0000256" key="6">
    <source>
        <dbReference type="ARBA" id="ARBA00023163"/>
    </source>
</evidence>
<evidence type="ECO:0000256" key="1">
    <source>
        <dbReference type="ARBA" id="ARBA00004123"/>
    </source>
</evidence>
<dbReference type="GO" id="GO:0006351">
    <property type="term" value="P:DNA-templated transcription"/>
    <property type="evidence" value="ECO:0007669"/>
    <property type="project" value="InterPro"/>
</dbReference>
<dbReference type="Pfam" id="PF00172">
    <property type="entry name" value="Zn_clus"/>
    <property type="match status" value="1"/>
</dbReference>
<dbReference type="InterPro" id="IPR001138">
    <property type="entry name" value="Zn2Cys6_DnaBD"/>
</dbReference>
<evidence type="ECO:0000256" key="4">
    <source>
        <dbReference type="ARBA" id="ARBA00023015"/>
    </source>
</evidence>